<feature type="transmembrane region" description="Helical" evidence="1">
    <location>
        <begin position="12"/>
        <end position="40"/>
    </location>
</feature>
<keyword evidence="1" id="KW-0472">Membrane</keyword>
<dbReference type="EMBL" id="SSFO01000307">
    <property type="protein sequence ID" value="TXI27352.1"/>
    <property type="molecule type" value="Genomic_DNA"/>
</dbReference>
<name>A0A142IP67_AQUAC</name>
<evidence type="ECO:0000313" key="3">
    <source>
        <dbReference type="EMBL" id="GIZ92461.1"/>
    </source>
</evidence>
<dbReference type="GeneID" id="42929499"/>
<dbReference type="Proteomes" id="UP000321110">
    <property type="component" value="Unassembled WGS sequence"/>
</dbReference>
<dbReference type="EMBL" id="BPMS01000004">
    <property type="protein sequence ID" value="GIZ88121.1"/>
    <property type="molecule type" value="Genomic_DNA"/>
</dbReference>
<evidence type="ECO:0000313" key="7">
    <source>
        <dbReference type="Proteomes" id="UP000887228"/>
    </source>
</evidence>
<dbReference type="KEGG" id="palc:A0T30_06860"/>
<reference evidence="2 7" key="2">
    <citation type="submission" date="2021-07" db="EMBL/GenBank/DDBJ databases">
        <title>Whole genome sequencing of carbapenem-resistant Pseudomonas spp. isolated in Japan.</title>
        <authorList>
            <person name="Suzuki M."/>
            <person name="Maehana S."/>
            <person name="Kitasato H."/>
        </authorList>
    </citation>
    <scope>NUCLEOTIDE SEQUENCE</scope>
    <source>
        <strain evidence="2">KAM435</strain>
        <strain evidence="3 7">KAM436</strain>
    </source>
</reference>
<organism evidence="2 6">
    <name type="scientific">Aquipseudomonas alcaligenes</name>
    <name type="common">Pseudomonas alcaligenes</name>
    <dbReference type="NCBI Taxonomy" id="43263"/>
    <lineage>
        <taxon>Bacteria</taxon>
        <taxon>Pseudomonadati</taxon>
        <taxon>Pseudomonadota</taxon>
        <taxon>Gammaproteobacteria</taxon>
        <taxon>Pseudomonadales</taxon>
        <taxon>Pseudomonadaceae</taxon>
        <taxon>Aquipseudomonas</taxon>
    </lineage>
</organism>
<feature type="transmembrane region" description="Helical" evidence="1">
    <location>
        <begin position="46"/>
        <end position="66"/>
    </location>
</feature>
<reference evidence="4 5" key="1">
    <citation type="submission" date="2018-09" db="EMBL/GenBank/DDBJ databases">
        <title>Metagenome Assembled Genomes from an Advanced Water Purification Facility.</title>
        <authorList>
            <person name="Stamps B.W."/>
            <person name="Spear J.R."/>
        </authorList>
    </citation>
    <scope>NUCLEOTIDE SEQUENCE [LARGE SCALE GENOMIC DNA]</scope>
    <source>
        <strain evidence="4">Bin_52_1</strain>
    </source>
</reference>
<comment type="caution">
    <text evidence="2">The sequence shown here is derived from an EMBL/GenBank/DDBJ whole genome shotgun (WGS) entry which is preliminary data.</text>
</comment>
<dbReference type="RefSeq" id="WP_021701130.1">
    <property type="nucleotide sequence ID" value="NZ_AP024354.1"/>
</dbReference>
<proteinExistence type="predicted"/>
<evidence type="ECO:0000256" key="1">
    <source>
        <dbReference type="SAM" id="Phobius"/>
    </source>
</evidence>
<keyword evidence="1" id="KW-1133">Transmembrane helix</keyword>
<dbReference type="EMBL" id="BPMT01000004">
    <property type="protein sequence ID" value="GIZ92461.1"/>
    <property type="molecule type" value="Genomic_DNA"/>
</dbReference>
<sequence length="98" mass="10281">MSKQSTLSPGSIASRVLAALVGGYALAYGFAAFLSVYLPLARPDRVAFAGLFSFAVWTAVVIYVFAARSATRAWLWLGGLTLALGLAAFLPSDLGVRP</sequence>
<gene>
    <name evidence="4" type="ORF">E6Q69_18150</name>
    <name evidence="2" type="ORF">KAM435_14480</name>
    <name evidence="3" type="ORF">KAM436_14290</name>
</gene>
<feature type="transmembrane region" description="Helical" evidence="1">
    <location>
        <begin position="73"/>
        <end position="90"/>
    </location>
</feature>
<dbReference type="AlphaFoldDB" id="A0A142IP67"/>
<evidence type="ECO:0000313" key="4">
    <source>
        <dbReference type="EMBL" id="TXI27352.1"/>
    </source>
</evidence>
<accession>A0A142IP67</accession>
<evidence type="ECO:0000313" key="5">
    <source>
        <dbReference type="Proteomes" id="UP000321110"/>
    </source>
</evidence>
<evidence type="ECO:0000313" key="2">
    <source>
        <dbReference type="EMBL" id="GIZ88121.1"/>
    </source>
</evidence>
<dbReference type="Proteomes" id="UP000887212">
    <property type="component" value="Unassembled WGS sequence"/>
</dbReference>
<dbReference type="Proteomes" id="UP000887228">
    <property type="component" value="Unassembled WGS sequence"/>
</dbReference>
<evidence type="ECO:0000313" key="6">
    <source>
        <dbReference type="Proteomes" id="UP000887212"/>
    </source>
</evidence>
<keyword evidence="1" id="KW-0812">Transmembrane</keyword>
<protein>
    <submittedName>
        <fullName evidence="4">DUF3649 domain-containing protein</fullName>
    </submittedName>
</protein>